<evidence type="ECO:0008006" key="3">
    <source>
        <dbReference type="Google" id="ProtNLM"/>
    </source>
</evidence>
<name>A0A1G6K4S2_9MICO</name>
<sequence length="186" mass="19322">MTPDAAALFVTDATTAGTATRGWVVTMTEERAGRDENADALSAFEDMGPVDYIVVEFPGSRFTGHGLPLLVDLVDRGVIRLLDLVFVKKELDGSLTGLVLADLDADGELDLAVFDGVSSGLLGQDDIDEAGAVLEAGSSAGILVYENSWAGPFASALRRGGAQLVASGRVPVQALLASLDAAEQRD</sequence>
<evidence type="ECO:0000313" key="2">
    <source>
        <dbReference type="Proteomes" id="UP000199039"/>
    </source>
</evidence>
<proteinExistence type="predicted"/>
<dbReference type="InterPro" id="IPR046288">
    <property type="entry name" value="DUF6325"/>
</dbReference>
<evidence type="ECO:0000313" key="1">
    <source>
        <dbReference type="EMBL" id="SDC25841.1"/>
    </source>
</evidence>
<dbReference type="EMBL" id="FMYH01000002">
    <property type="protein sequence ID" value="SDC25841.1"/>
    <property type="molecule type" value="Genomic_DNA"/>
</dbReference>
<keyword evidence="2" id="KW-1185">Reference proteome</keyword>
<gene>
    <name evidence="1" type="ORF">SAMN05216410_1498</name>
</gene>
<dbReference type="STRING" id="1814289.SAMN05216410_1498"/>
<dbReference type="Proteomes" id="UP000199039">
    <property type="component" value="Unassembled WGS sequence"/>
</dbReference>
<dbReference type="Pfam" id="PF19850">
    <property type="entry name" value="DUF6325"/>
    <property type="match status" value="1"/>
</dbReference>
<dbReference type="AlphaFoldDB" id="A0A1G6K4S2"/>
<accession>A0A1G6K4S2</accession>
<reference evidence="1 2" key="1">
    <citation type="submission" date="2016-09" db="EMBL/GenBank/DDBJ databases">
        <authorList>
            <person name="Capua I."/>
            <person name="De Benedictis P."/>
            <person name="Joannis T."/>
            <person name="Lombin L.H."/>
            <person name="Cattoli G."/>
        </authorList>
    </citation>
    <scope>NUCLEOTIDE SEQUENCE [LARGE SCALE GENOMIC DNA]</scope>
    <source>
        <strain evidence="1 2">ISLP-3</strain>
    </source>
</reference>
<organism evidence="1 2">
    <name type="scientific">Sanguibacter gelidistatuariae</name>
    <dbReference type="NCBI Taxonomy" id="1814289"/>
    <lineage>
        <taxon>Bacteria</taxon>
        <taxon>Bacillati</taxon>
        <taxon>Actinomycetota</taxon>
        <taxon>Actinomycetes</taxon>
        <taxon>Micrococcales</taxon>
        <taxon>Sanguibacteraceae</taxon>
        <taxon>Sanguibacter</taxon>
    </lineage>
</organism>
<protein>
    <recommendedName>
        <fullName evidence="3">DUF1269 domain-containing protein</fullName>
    </recommendedName>
</protein>